<dbReference type="Proteomes" id="UP000308891">
    <property type="component" value="Unassembled WGS sequence"/>
</dbReference>
<dbReference type="NCBIfam" id="NF004127">
    <property type="entry name" value="PRK05617.1"/>
    <property type="match status" value="1"/>
</dbReference>
<dbReference type="Gene3D" id="3.90.226.10">
    <property type="entry name" value="2-enoyl-CoA Hydratase, Chain A, domain 1"/>
    <property type="match status" value="1"/>
</dbReference>
<dbReference type="EMBL" id="STGJ01000001">
    <property type="protein sequence ID" value="TIC86862.1"/>
    <property type="molecule type" value="Genomic_DNA"/>
</dbReference>
<dbReference type="InterPro" id="IPR045004">
    <property type="entry name" value="ECH_dom"/>
</dbReference>
<comment type="caution">
    <text evidence="5">The sequence shown here is derived from an EMBL/GenBank/DDBJ whole genome shotgun (WGS) entry which is preliminary data.</text>
</comment>
<evidence type="ECO:0000256" key="2">
    <source>
        <dbReference type="ARBA" id="ARBA00011915"/>
    </source>
</evidence>
<dbReference type="InterPro" id="IPR029045">
    <property type="entry name" value="ClpP/crotonase-like_dom_sf"/>
</dbReference>
<organism evidence="5 6">
    <name type="scientific">Crenobacter intestini</name>
    <dbReference type="NCBI Taxonomy" id="2563443"/>
    <lineage>
        <taxon>Bacteria</taxon>
        <taxon>Pseudomonadati</taxon>
        <taxon>Pseudomonadota</taxon>
        <taxon>Betaproteobacteria</taxon>
        <taxon>Neisseriales</taxon>
        <taxon>Neisseriaceae</taxon>
        <taxon>Crenobacter</taxon>
    </lineage>
</organism>
<dbReference type="OrthoDB" id="9790967at2"/>
<proteinExistence type="predicted"/>
<evidence type="ECO:0000256" key="3">
    <source>
        <dbReference type="ARBA" id="ARBA00022801"/>
    </source>
</evidence>
<dbReference type="EC" id="3.1.2.4" evidence="2"/>
<dbReference type="GO" id="GO:0016853">
    <property type="term" value="F:isomerase activity"/>
    <property type="evidence" value="ECO:0007669"/>
    <property type="project" value="UniProtKB-KW"/>
</dbReference>
<keyword evidence="5" id="KW-0413">Isomerase</keyword>
<evidence type="ECO:0000313" key="5">
    <source>
        <dbReference type="EMBL" id="TIC86862.1"/>
    </source>
</evidence>
<dbReference type="GO" id="GO:0006574">
    <property type="term" value="P:L-valine catabolic process"/>
    <property type="evidence" value="ECO:0007669"/>
    <property type="project" value="TreeGrafter"/>
</dbReference>
<sequence>MSAADCVLFAEYAAANGYRIATATLNSERTLNALTLDMIRALSTQLARWQDDPRVALVVLSGSGERAFCAGGDVRALYRALSETPAPCPHPLAETYFSEEYALDYLIHTYRKPVLVWGRGIVMGGGLGLLAGASHRVVTPSTRMAMPEVSIGLFPDVGGSWFLNRMPGRVGLFLGLTGAPLNATDCLYVGLADYALEDDALPALMTALAACDWQADAADNRARLDALLEGMAHAAREHLPAGQVEPNFARIGAMTAQPTLAAVCEAVLGAQGDADAWLAGAAGKLAAGCPATLALVWETLARARGLSLADVLRMELVLALRCCANGNFTEGVRALLVDKDNAPRWQPPTLQQVDPGWLTSHFEAPWPRSPLAALGERTKETA</sequence>
<keyword evidence="6" id="KW-1185">Reference proteome</keyword>
<evidence type="ECO:0000313" key="6">
    <source>
        <dbReference type="Proteomes" id="UP000308891"/>
    </source>
</evidence>
<dbReference type="PANTHER" id="PTHR43176">
    <property type="entry name" value="3-HYDROXYISOBUTYRYL-COA HYDROLASE-RELATED"/>
    <property type="match status" value="1"/>
</dbReference>
<dbReference type="InterPro" id="IPR032259">
    <property type="entry name" value="HIBYL-CoA-H"/>
</dbReference>
<evidence type="ECO:0000256" key="1">
    <source>
        <dbReference type="ARBA" id="ARBA00001709"/>
    </source>
</evidence>
<reference evidence="5 6" key="1">
    <citation type="submission" date="2019-04" db="EMBL/GenBank/DDBJ databases">
        <title>Crenobacter sp. nov.</title>
        <authorList>
            <person name="Shi S."/>
        </authorList>
    </citation>
    <scope>NUCLEOTIDE SEQUENCE [LARGE SCALE GENOMIC DNA]</scope>
    <source>
        <strain evidence="5 6">GY 70310</strain>
    </source>
</reference>
<dbReference type="AlphaFoldDB" id="A0A4T0V5C9"/>
<feature type="domain" description="Enoyl-CoA hydratase/isomerase" evidence="4">
    <location>
        <begin position="21"/>
        <end position="362"/>
    </location>
</feature>
<protein>
    <recommendedName>
        <fullName evidence="2">3-hydroxyisobutyryl-CoA hydrolase</fullName>
        <ecNumber evidence="2">3.1.2.4</ecNumber>
    </recommendedName>
</protein>
<keyword evidence="3" id="KW-0378">Hydrolase</keyword>
<name>A0A4T0V5C9_9NEIS</name>
<dbReference type="PANTHER" id="PTHR43176:SF3">
    <property type="entry name" value="3-HYDROXYISOBUTYRYL-COA HYDROLASE, MITOCHONDRIAL"/>
    <property type="match status" value="1"/>
</dbReference>
<evidence type="ECO:0000259" key="4">
    <source>
        <dbReference type="Pfam" id="PF16113"/>
    </source>
</evidence>
<gene>
    <name evidence="5" type="ORF">E5K04_00140</name>
</gene>
<comment type="catalytic activity">
    <reaction evidence="1">
        <text>3-hydroxy-2-methylpropanoyl-CoA + H2O = 3-hydroxy-2-methylpropanoate + CoA + H(+)</text>
        <dbReference type="Rhea" id="RHEA:20888"/>
        <dbReference type="ChEBI" id="CHEBI:11805"/>
        <dbReference type="ChEBI" id="CHEBI:15377"/>
        <dbReference type="ChEBI" id="CHEBI:15378"/>
        <dbReference type="ChEBI" id="CHEBI:57287"/>
        <dbReference type="ChEBI" id="CHEBI:57340"/>
        <dbReference type="EC" id="3.1.2.4"/>
    </reaction>
</comment>
<accession>A0A4T0V5C9</accession>
<dbReference type="CDD" id="cd06558">
    <property type="entry name" value="crotonase-like"/>
    <property type="match status" value="1"/>
</dbReference>
<dbReference type="GO" id="GO:0003860">
    <property type="term" value="F:3-hydroxyisobutyryl-CoA hydrolase activity"/>
    <property type="evidence" value="ECO:0007669"/>
    <property type="project" value="UniProtKB-EC"/>
</dbReference>
<dbReference type="SUPFAM" id="SSF52096">
    <property type="entry name" value="ClpP/crotonase"/>
    <property type="match status" value="1"/>
</dbReference>
<dbReference type="RefSeq" id="WP_136550873.1">
    <property type="nucleotide sequence ID" value="NZ_STGJ01000001.1"/>
</dbReference>
<dbReference type="GO" id="GO:0005829">
    <property type="term" value="C:cytosol"/>
    <property type="evidence" value="ECO:0007669"/>
    <property type="project" value="TreeGrafter"/>
</dbReference>
<dbReference type="Pfam" id="PF16113">
    <property type="entry name" value="ECH_2"/>
    <property type="match status" value="1"/>
</dbReference>